<keyword evidence="9" id="KW-1185">Reference proteome</keyword>
<organism evidence="8 9">
    <name type="scientific">Hibiscus syriacus</name>
    <name type="common">Rose of Sharon</name>
    <dbReference type="NCBI Taxonomy" id="106335"/>
    <lineage>
        <taxon>Eukaryota</taxon>
        <taxon>Viridiplantae</taxon>
        <taxon>Streptophyta</taxon>
        <taxon>Embryophyta</taxon>
        <taxon>Tracheophyta</taxon>
        <taxon>Spermatophyta</taxon>
        <taxon>Magnoliopsida</taxon>
        <taxon>eudicotyledons</taxon>
        <taxon>Gunneridae</taxon>
        <taxon>Pentapetalae</taxon>
        <taxon>rosids</taxon>
        <taxon>malvids</taxon>
        <taxon>Malvales</taxon>
        <taxon>Malvaceae</taxon>
        <taxon>Malvoideae</taxon>
        <taxon>Hibiscus</taxon>
    </lineage>
</organism>
<comment type="caution">
    <text evidence="8">The sequence shown here is derived from an EMBL/GenBank/DDBJ whole genome shotgun (WGS) entry which is preliminary data.</text>
</comment>
<evidence type="ECO:0000256" key="5">
    <source>
        <dbReference type="ARBA" id="ARBA00023136"/>
    </source>
</evidence>
<dbReference type="Proteomes" id="UP000436088">
    <property type="component" value="Unassembled WGS sequence"/>
</dbReference>
<keyword evidence="3" id="KW-0732">Signal</keyword>
<dbReference type="Gene3D" id="2.60.40.1210">
    <property type="entry name" value="Cellobiose dehydrogenase, cytochrome domain"/>
    <property type="match status" value="1"/>
</dbReference>
<dbReference type="Pfam" id="PF03351">
    <property type="entry name" value="DOMON"/>
    <property type="match status" value="1"/>
</dbReference>
<comment type="subcellular location">
    <subcellularLocation>
        <location evidence="1">Membrane</location>
    </subcellularLocation>
</comment>
<reference evidence="8" key="1">
    <citation type="submission" date="2019-09" db="EMBL/GenBank/DDBJ databases">
        <title>Draft genome information of white flower Hibiscus syriacus.</title>
        <authorList>
            <person name="Kim Y.-M."/>
        </authorList>
    </citation>
    <scope>NUCLEOTIDE SEQUENCE [LARGE SCALE GENOMIC DNA]</scope>
    <source>
        <strain evidence="8">YM2019G1</strain>
    </source>
</reference>
<dbReference type="EMBL" id="VEPZ02001024">
    <property type="protein sequence ID" value="KAE8701369.1"/>
    <property type="molecule type" value="Genomic_DNA"/>
</dbReference>
<dbReference type="SMART" id="SM00664">
    <property type="entry name" value="DoH"/>
    <property type="match status" value="1"/>
</dbReference>
<proteinExistence type="predicted"/>
<dbReference type="PROSITE" id="PS50836">
    <property type="entry name" value="DOMON"/>
    <property type="match status" value="1"/>
</dbReference>
<dbReference type="InterPro" id="IPR045266">
    <property type="entry name" value="DOH_DOMON"/>
</dbReference>
<dbReference type="CDD" id="cd09631">
    <property type="entry name" value="DOMON_DOH"/>
    <property type="match status" value="1"/>
</dbReference>
<evidence type="ECO:0000313" key="9">
    <source>
        <dbReference type="Proteomes" id="UP000436088"/>
    </source>
</evidence>
<accession>A0A6A3AEX2</accession>
<keyword evidence="2" id="KW-0813">Transport</keyword>
<evidence type="ECO:0000256" key="1">
    <source>
        <dbReference type="ARBA" id="ARBA00004370"/>
    </source>
</evidence>
<evidence type="ECO:0000259" key="7">
    <source>
        <dbReference type="PROSITE" id="PS50836"/>
    </source>
</evidence>
<protein>
    <submittedName>
        <fullName evidence="8">Cytochrome b561 and DOMON domain-containing protein</fullName>
    </submittedName>
</protein>
<name>A0A6A3AEX2_HIBSY</name>
<dbReference type="AlphaFoldDB" id="A0A6A3AEX2"/>
<evidence type="ECO:0000256" key="2">
    <source>
        <dbReference type="ARBA" id="ARBA00022448"/>
    </source>
</evidence>
<keyword evidence="5" id="KW-0472">Membrane</keyword>
<dbReference type="PANTHER" id="PTHR23130:SF171">
    <property type="entry name" value="OS01G0895300 PROTEIN"/>
    <property type="match status" value="1"/>
</dbReference>
<feature type="domain" description="DOMON" evidence="7">
    <location>
        <begin position="1"/>
        <end position="109"/>
    </location>
</feature>
<feature type="region of interest" description="Disordered" evidence="6">
    <location>
        <begin position="196"/>
        <end position="231"/>
    </location>
</feature>
<evidence type="ECO:0000256" key="6">
    <source>
        <dbReference type="SAM" id="MobiDB-lite"/>
    </source>
</evidence>
<keyword evidence="4" id="KW-0249">Electron transport</keyword>
<evidence type="ECO:0000313" key="8">
    <source>
        <dbReference type="EMBL" id="KAE8701369.1"/>
    </source>
</evidence>
<evidence type="ECO:0000256" key="4">
    <source>
        <dbReference type="ARBA" id="ARBA00022982"/>
    </source>
</evidence>
<dbReference type="InterPro" id="IPR005018">
    <property type="entry name" value="DOMON_domain"/>
</dbReference>
<dbReference type="PANTHER" id="PTHR23130">
    <property type="entry name" value="CYTOCHROME B561 AND DOMON DOMAIN-CONTAINING PROTEIN"/>
    <property type="match status" value="1"/>
</dbReference>
<gene>
    <name evidence="8" type="ORF">F3Y22_tig00110548pilonHSYRG00869</name>
</gene>
<evidence type="ECO:0000256" key="3">
    <source>
        <dbReference type="ARBA" id="ARBA00022729"/>
    </source>
</evidence>
<dbReference type="GO" id="GO:0016020">
    <property type="term" value="C:membrane"/>
    <property type="evidence" value="ECO:0007669"/>
    <property type="project" value="UniProtKB-SubCell"/>
</dbReference>
<sequence length="243" mass="26610">MLQYVQTSSNVWSFVLSAPDTNSYIAIGFSSGGMMVGSSSMVGWISADGSGTVKQYFIGGQRPNLVLPDQSNLTLVSNSSSITSRSSRLYMAFQLNTTQPLSRLIYSVGQISMIPSSPSYALAKHRDKVSTTLNYVKEPWSTKYAELGDTDDNRSNDCSVLQAMGSDLVLLPLSDSVVRPRARDGGCNMRTCFRKSSQNRSLHPQRPRHLHTCAGMPPVGNRRRMGGPLTANGWLEMTDGWSK</sequence>